<feature type="region of interest" description="Disordered" evidence="2">
    <location>
        <begin position="88"/>
        <end position="132"/>
    </location>
</feature>
<keyword evidence="4" id="KW-1185">Reference proteome</keyword>
<comment type="caution">
    <text evidence="3">The sequence shown here is derived from an EMBL/GenBank/DDBJ whole genome shotgun (WGS) entry which is preliminary data.</text>
</comment>
<keyword evidence="1" id="KW-0175">Coiled coil</keyword>
<proteinExistence type="predicted"/>
<evidence type="ECO:0000313" key="4">
    <source>
        <dbReference type="Proteomes" id="UP000054937"/>
    </source>
</evidence>
<dbReference type="SUPFAM" id="SSF48371">
    <property type="entry name" value="ARM repeat"/>
    <property type="match status" value="1"/>
</dbReference>
<gene>
    <name evidence="3" type="ORF">PPERSA_04423</name>
</gene>
<name>A0A0V0QRG3_PSEPJ</name>
<evidence type="ECO:0000313" key="3">
    <source>
        <dbReference type="EMBL" id="KRX04608.1"/>
    </source>
</evidence>
<dbReference type="Proteomes" id="UP000054937">
    <property type="component" value="Unassembled WGS sequence"/>
</dbReference>
<dbReference type="InParanoid" id="A0A0V0QRG3"/>
<evidence type="ECO:0000256" key="1">
    <source>
        <dbReference type="SAM" id="Coils"/>
    </source>
</evidence>
<dbReference type="AlphaFoldDB" id="A0A0V0QRG3"/>
<sequence>MRSLNFYLLSQQFLLPIRIYWQDFLKQSNKNIFKQMSPLSYEKVKTYISQQKEIFQQIPLKTQLENHSKDYDALLAFINERNARVYTQNQPASRKYSSQNFSGKKNSHGLRTNQKFPYNQNKPSNFRKSSYDQQQQFNNNLNNRQHNEQNGNLIMKQQESQEVKEIKQKLVENQNVYLESQKNKSDEQKLVSEIRFKLNSLSPDNLDTVQQKIVELLGKITIEQFQEQISEQIVKKAIDDEKYSNTFAQLFNYIFQNNHRIRKLILKHLDRLFKGSKKLHITKKSYQEFSETEETDFLQKRRRKFLQLANLLGNLYKFDVLPRYNLDSYLFRSLQLMCEQYDFYLHLKKQNKKEDLENDYNFMDYLEFMICIIDKAGPRLEQQLMNKLKTSVYNEKLSIERNQILGLQDYLIETRKTMGDSILMVDDLDIFKKNQEKKLISIQGYFHILDICCCLKSNIIDINNVKLQIGDEGFNESYEENNNNQQTQNQFKEQSQEIADIRLQVIIQNLKERRKEGWQIRTHIKNNTAVTKQEIQDEILKLKLMKLQNNNQNQNQKKYINVDYDEDDFDEDEIEDNQQIQNNQQNQNKNQNNVENCLQSNLILTPDMRED</sequence>
<dbReference type="Gene3D" id="1.25.40.180">
    <property type="match status" value="1"/>
</dbReference>
<evidence type="ECO:0000256" key="2">
    <source>
        <dbReference type="SAM" id="MobiDB-lite"/>
    </source>
</evidence>
<reference evidence="3 4" key="1">
    <citation type="journal article" date="2015" name="Sci. Rep.">
        <title>Genome of the facultative scuticociliatosis pathogen Pseudocohnilembus persalinus provides insight into its virulence through horizontal gene transfer.</title>
        <authorList>
            <person name="Xiong J."/>
            <person name="Wang G."/>
            <person name="Cheng J."/>
            <person name="Tian M."/>
            <person name="Pan X."/>
            <person name="Warren A."/>
            <person name="Jiang C."/>
            <person name="Yuan D."/>
            <person name="Miao W."/>
        </authorList>
    </citation>
    <scope>NUCLEOTIDE SEQUENCE [LARGE SCALE GENOMIC DNA]</scope>
    <source>
        <strain evidence="3">36N120E</strain>
    </source>
</reference>
<dbReference type="InterPro" id="IPR016024">
    <property type="entry name" value="ARM-type_fold"/>
</dbReference>
<organism evidence="3 4">
    <name type="scientific">Pseudocohnilembus persalinus</name>
    <name type="common">Ciliate</name>
    <dbReference type="NCBI Taxonomy" id="266149"/>
    <lineage>
        <taxon>Eukaryota</taxon>
        <taxon>Sar</taxon>
        <taxon>Alveolata</taxon>
        <taxon>Ciliophora</taxon>
        <taxon>Intramacronucleata</taxon>
        <taxon>Oligohymenophorea</taxon>
        <taxon>Scuticociliatia</taxon>
        <taxon>Philasterida</taxon>
        <taxon>Pseudocohnilembidae</taxon>
        <taxon>Pseudocohnilembus</taxon>
    </lineage>
</organism>
<dbReference type="EMBL" id="LDAU01000114">
    <property type="protein sequence ID" value="KRX04608.1"/>
    <property type="molecule type" value="Genomic_DNA"/>
</dbReference>
<protein>
    <submittedName>
        <fullName evidence="3">Armadillo-type fold</fullName>
    </submittedName>
</protein>
<accession>A0A0V0QRG3</accession>
<feature type="coiled-coil region" evidence="1">
    <location>
        <begin position="475"/>
        <end position="504"/>
    </location>
</feature>